<organism evidence="1 2">
    <name type="scientific">Pseudomonas syringae pv. papulans</name>
    <dbReference type="NCBI Taxonomy" id="83963"/>
    <lineage>
        <taxon>Bacteria</taxon>
        <taxon>Pseudomonadati</taxon>
        <taxon>Pseudomonadota</taxon>
        <taxon>Gammaproteobacteria</taxon>
        <taxon>Pseudomonadales</taxon>
        <taxon>Pseudomonadaceae</taxon>
        <taxon>Pseudomonas</taxon>
        <taxon>Pseudomonas syringae</taxon>
    </lineage>
</organism>
<comment type="caution">
    <text evidence="1">The sequence shown here is derived from an EMBL/GenBank/DDBJ whole genome shotgun (WGS) entry which is preliminary data.</text>
</comment>
<reference evidence="1" key="1">
    <citation type="submission" date="2021-02" db="EMBL/GenBank/DDBJ databases">
        <title>Genome analysis of blister spot of apple pathogen from New York area.</title>
        <authorList>
            <person name="Kandel P."/>
            <person name="Hockett K.L."/>
            <person name="Santander R."/>
            <person name="Acimovic S."/>
        </authorList>
    </citation>
    <scope>NUCLEOTIDE SEQUENCE</scope>
    <source>
        <strain evidence="1">PSP1</strain>
    </source>
</reference>
<evidence type="ECO:0000313" key="2">
    <source>
        <dbReference type="Proteomes" id="UP001162155"/>
    </source>
</evidence>
<protein>
    <submittedName>
        <fullName evidence="1">Uncharacterized protein</fullName>
    </submittedName>
</protein>
<gene>
    <name evidence="1" type="ORF">JW322_14995</name>
</gene>
<accession>A0AA43IU50</accession>
<dbReference type="Proteomes" id="UP001162155">
    <property type="component" value="Unassembled WGS sequence"/>
</dbReference>
<evidence type="ECO:0000313" key="1">
    <source>
        <dbReference type="EMBL" id="MDH4623042.1"/>
    </source>
</evidence>
<name>A0AA43IU50_PSESX</name>
<dbReference type="RefSeq" id="WP_152644336.1">
    <property type="nucleotide sequence ID" value="NZ_JAFFRY010000001.1"/>
</dbReference>
<dbReference type="AlphaFoldDB" id="A0AA43IU50"/>
<dbReference type="EMBL" id="JAFFRZ010000001">
    <property type="protein sequence ID" value="MDH4623042.1"/>
    <property type="molecule type" value="Genomic_DNA"/>
</dbReference>
<sequence length="90" mass="10176">MTIALMLTVIKTADRQDADCREWLASNMDLRLRVESVSVSPAFFFVTRKLRLIANLFMAQKAPNADGPLALQERAPCIERKFPPQLPSFP</sequence>
<proteinExistence type="predicted"/>